<evidence type="ECO:0000313" key="3">
    <source>
        <dbReference type="EMBL" id="ASN63233.1"/>
    </source>
</evidence>
<dbReference type="Pfam" id="PF00166">
    <property type="entry name" value="Cpn10"/>
    <property type="match status" value="1"/>
</dbReference>
<dbReference type="InterPro" id="IPR011032">
    <property type="entry name" value="GroES-like_sf"/>
</dbReference>
<sequence length="101" mass="11251">MKTLTPQNDRVLIKPIEEHDMMYGNIIVPDMGKEKPEIGEVIAVGKGRMSEFGTFIPVNSKVGDIVLVPKIGSIRVDFDGEEYYITPDKEILATVKETENA</sequence>
<dbReference type="GO" id="GO:0046872">
    <property type="term" value="F:metal ion binding"/>
    <property type="evidence" value="ECO:0007669"/>
    <property type="project" value="TreeGrafter"/>
</dbReference>
<dbReference type="FunFam" id="2.30.33.40:FF:000001">
    <property type="entry name" value="10 kDa chaperonin"/>
    <property type="match status" value="1"/>
</dbReference>
<dbReference type="SUPFAM" id="SSF50129">
    <property type="entry name" value="GroES-like"/>
    <property type="match status" value="1"/>
</dbReference>
<dbReference type="GO" id="GO:0051082">
    <property type="term" value="F:unfolded protein binding"/>
    <property type="evidence" value="ECO:0007669"/>
    <property type="project" value="TreeGrafter"/>
</dbReference>
<gene>
    <name evidence="3" type="primary">groES</name>
</gene>
<keyword evidence="2" id="KW-0143">Chaperone</keyword>
<dbReference type="InterPro" id="IPR037124">
    <property type="entry name" value="Chaperonin_GroES_sf"/>
</dbReference>
<dbReference type="GO" id="GO:0051087">
    <property type="term" value="F:protein-folding chaperone binding"/>
    <property type="evidence" value="ECO:0007669"/>
    <property type="project" value="TreeGrafter"/>
</dbReference>
<dbReference type="PANTHER" id="PTHR10772:SF63">
    <property type="entry name" value="20 KDA CHAPERONIN, CHLOROPLASTIC"/>
    <property type="match status" value="1"/>
</dbReference>
<comment type="similarity">
    <text evidence="1">Belongs to the GroES chaperonin family.</text>
</comment>
<dbReference type="GO" id="GO:0044183">
    <property type="term" value="F:protein folding chaperone"/>
    <property type="evidence" value="ECO:0007669"/>
    <property type="project" value="InterPro"/>
</dbReference>
<evidence type="ECO:0000256" key="1">
    <source>
        <dbReference type="ARBA" id="ARBA00006975"/>
    </source>
</evidence>
<dbReference type="PRINTS" id="PR00297">
    <property type="entry name" value="CHAPERONIN10"/>
</dbReference>
<dbReference type="CDD" id="cd00320">
    <property type="entry name" value="cpn10"/>
    <property type="match status" value="1"/>
</dbReference>
<dbReference type="InterPro" id="IPR020818">
    <property type="entry name" value="Chaperonin_GroES"/>
</dbReference>
<organism evidence="3">
    <name type="scientific">uncultured virus</name>
    <dbReference type="NCBI Taxonomy" id="340016"/>
    <lineage>
        <taxon>Viruses</taxon>
        <taxon>environmental samples</taxon>
    </lineage>
</organism>
<evidence type="ECO:0000256" key="2">
    <source>
        <dbReference type="ARBA" id="ARBA00023186"/>
    </source>
</evidence>
<proteinExistence type="inferred from homology"/>
<dbReference type="SMART" id="SM00883">
    <property type="entry name" value="Cpn10"/>
    <property type="match status" value="1"/>
</dbReference>
<dbReference type="HAMAP" id="MF_00580">
    <property type="entry name" value="CH10"/>
    <property type="match status" value="1"/>
</dbReference>
<dbReference type="EMBL" id="KU970639">
    <property type="protein sequence ID" value="ASN63233.1"/>
    <property type="molecule type" value="Genomic_DNA"/>
</dbReference>
<protein>
    <submittedName>
        <fullName evidence="3">Co-chaperonin GroES</fullName>
    </submittedName>
</protein>
<name>A0A221S328_9VIRU</name>
<dbReference type="PANTHER" id="PTHR10772">
    <property type="entry name" value="10 KDA HEAT SHOCK PROTEIN"/>
    <property type="match status" value="1"/>
</dbReference>
<dbReference type="Gene3D" id="2.30.33.40">
    <property type="entry name" value="GroES chaperonin"/>
    <property type="match status" value="1"/>
</dbReference>
<reference evidence="3" key="1">
    <citation type="submission" date="2016-03" db="EMBL/GenBank/DDBJ databases">
        <title>Novel chaperonins are prevalent in the virioplankton and link to viral biology and ecology.</title>
        <authorList>
            <person name="Marine R.L."/>
            <person name="Nasko D.J."/>
            <person name="Polson S.W."/>
            <person name="Wommack K.E."/>
        </authorList>
    </citation>
    <scope>NUCLEOTIDE SEQUENCE</scope>
</reference>
<accession>A0A221S328</accession>
<dbReference type="GO" id="GO:0005524">
    <property type="term" value="F:ATP binding"/>
    <property type="evidence" value="ECO:0007669"/>
    <property type="project" value="InterPro"/>
</dbReference>